<dbReference type="AlphaFoldDB" id="A0A1J4J4H9"/>
<accession>A0A1J4J4H9</accession>
<evidence type="ECO:0000313" key="3">
    <source>
        <dbReference type="Proteomes" id="UP000179807"/>
    </source>
</evidence>
<protein>
    <submittedName>
        <fullName evidence="2">CK1 family protein kinase</fullName>
    </submittedName>
</protein>
<keyword evidence="3" id="KW-1185">Reference proteome</keyword>
<dbReference type="Gene3D" id="1.10.510.10">
    <property type="entry name" value="Transferase(Phosphotransferase) domain 1"/>
    <property type="match status" value="1"/>
</dbReference>
<keyword evidence="2" id="KW-0808">Transferase</keyword>
<dbReference type="SUPFAM" id="SSF56112">
    <property type="entry name" value="Protein kinase-like (PK-like)"/>
    <property type="match status" value="1"/>
</dbReference>
<keyword evidence="2" id="KW-0418">Kinase</keyword>
<dbReference type="InterPro" id="IPR050235">
    <property type="entry name" value="CK1_Ser-Thr_kinase"/>
</dbReference>
<dbReference type="Pfam" id="PF00069">
    <property type="entry name" value="Pkinase"/>
    <property type="match status" value="1"/>
</dbReference>
<dbReference type="SMART" id="SM00220">
    <property type="entry name" value="S_TKc"/>
    <property type="match status" value="1"/>
</dbReference>
<dbReference type="VEuPathDB" id="TrichDB:TRFO_11608"/>
<dbReference type="GO" id="GO:0005524">
    <property type="term" value="F:ATP binding"/>
    <property type="evidence" value="ECO:0007669"/>
    <property type="project" value="InterPro"/>
</dbReference>
<dbReference type="RefSeq" id="XP_068346762.1">
    <property type="nucleotide sequence ID" value="XM_068496130.1"/>
</dbReference>
<name>A0A1J4J4H9_9EUKA</name>
<evidence type="ECO:0000313" key="2">
    <source>
        <dbReference type="EMBL" id="OHS93625.1"/>
    </source>
</evidence>
<evidence type="ECO:0000259" key="1">
    <source>
        <dbReference type="PROSITE" id="PS50011"/>
    </source>
</evidence>
<dbReference type="PANTHER" id="PTHR11909">
    <property type="entry name" value="CASEIN KINASE-RELATED"/>
    <property type="match status" value="1"/>
</dbReference>
<dbReference type="Proteomes" id="UP000179807">
    <property type="component" value="Unassembled WGS sequence"/>
</dbReference>
<organism evidence="2 3">
    <name type="scientific">Tritrichomonas foetus</name>
    <dbReference type="NCBI Taxonomy" id="1144522"/>
    <lineage>
        <taxon>Eukaryota</taxon>
        <taxon>Metamonada</taxon>
        <taxon>Parabasalia</taxon>
        <taxon>Tritrichomonadida</taxon>
        <taxon>Tritrichomonadidae</taxon>
        <taxon>Tritrichomonas</taxon>
    </lineage>
</organism>
<dbReference type="GeneID" id="94830834"/>
<dbReference type="GO" id="GO:0004672">
    <property type="term" value="F:protein kinase activity"/>
    <property type="evidence" value="ECO:0007669"/>
    <property type="project" value="InterPro"/>
</dbReference>
<sequence length="310" mass="36498">MFQPDQIVFDRYKVIERIAFGAFSLVYRVIDHSNNQIVCLKIEKIDEDGQTMLKHEFSIAKNFNSNFLCRSFDFFDNHEIKGMTMELLEDNLANTRRKRGNPPSIPMLTNIALQCLKGLNEMHEKNFVHSDVKPSNFAFRIIENGNENKDYCIVTYDFGLSQYDGEDSNITEYRNNLVRNPRYLSLDTHNTNKWTKTDDIYALIYSLSDFWNDSLPWDGRTTHKLVYEIKNGYELKKLLPEELHILIDSVKMPTYQIIEKVEEVLLKMKRNIDQELHYLCDPKDPGLKPKLIKYVFEEKAEKTFTNQHSA</sequence>
<dbReference type="EMBL" id="MLAK01001382">
    <property type="protein sequence ID" value="OHS93625.1"/>
    <property type="molecule type" value="Genomic_DNA"/>
</dbReference>
<reference evidence="2" key="1">
    <citation type="submission" date="2016-10" db="EMBL/GenBank/DDBJ databases">
        <authorList>
            <person name="Benchimol M."/>
            <person name="Almeida L.G."/>
            <person name="Vasconcelos A.T."/>
            <person name="Perreira-Neves A."/>
            <person name="Rosa I.A."/>
            <person name="Tasca T."/>
            <person name="Bogo M.R."/>
            <person name="de Souza W."/>
        </authorList>
    </citation>
    <scope>NUCLEOTIDE SEQUENCE [LARGE SCALE GENOMIC DNA]</scope>
    <source>
        <strain evidence="2">K</strain>
    </source>
</reference>
<dbReference type="InterPro" id="IPR000719">
    <property type="entry name" value="Prot_kinase_dom"/>
</dbReference>
<dbReference type="OrthoDB" id="5979581at2759"/>
<proteinExistence type="predicted"/>
<dbReference type="PROSITE" id="PS50011">
    <property type="entry name" value="PROTEIN_KINASE_DOM"/>
    <property type="match status" value="1"/>
</dbReference>
<comment type="caution">
    <text evidence="2">The sequence shown here is derived from an EMBL/GenBank/DDBJ whole genome shotgun (WGS) entry which is preliminary data.</text>
</comment>
<dbReference type="InterPro" id="IPR011009">
    <property type="entry name" value="Kinase-like_dom_sf"/>
</dbReference>
<feature type="domain" description="Protein kinase" evidence="1">
    <location>
        <begin position="12"/>
        <end position="287"/>
    </location>
</feature>
<gene>
    <name evidence="2" type="ORF">TRFO_11608</name>
</gene>